<dbReference type="HOGENOM" id="CLU_045683_1_0_9"/>
<dbReference type="InterPro" id="IPR005064">
    <property type="entry name" value="BUG"/>
</dbReference>
<evidence type="ECO:0000313" key="3">
    <source>
        <dbReference type="Proteomes" id="UP000002878"/>
    </source>
</evidence>
<protein>
    <submittedName>
        <fullName evidence="2">Putative tricarboxylic transport membrane protein</fullName>
    </submittedName>
</protein>
<dbReference type="PATRIC" id="fig|1126211.3.peg.742"/>
<proteinExistence type="inferred from homology"/>
<comment type="similarity">
    <text evidence="1">Belongs to the UPF0065 (bug) family.</text>
</comment>
<dbReference type="PANTHER" id="PTHR42928:SF3">
    <property type="entry name" value="UPF0065 PROTEIN YFLP"/>
    <property type="match status" value="1"/>
</dbReference>
<sequence length="323" mass="35631">MGEMKRLGVLLVMLAALVSYDGRQMAGIRSAEGPVEIVVPAAPQGGWDVTAKALQSVIERKQILGRPVKIVYKPGGGGDSGWKYVNERKTDVISMNSSLLLSNEILGQSRLKAADFTPLAIIAKEWQTVALPKDSKIKSGKRLLGDIKAHPGGIKIGFAPGLGNDDQLSFARAAEMAGISPFDIRFFQYGSSNEVIEALISHEIDAASMTISEARDAYRKGKITLAAVTSDKRLSGFSDVPTWKEQGVPFVFAHWRGIMGPKDMTEGEIAYWDQALKQITSSAEWKQMLKKRDWESFYKNSSGAKRFLEEQTEFYKEMMSSEK</sequence>
<evidence type="ECO:0000256" key="1">
    <source>
        <dbReference type="ARBA" id="ARBA00006987"/>
    </source>
</evidence>
<dbReference type="Gene3D" id="3.40.190.10">
    <property type="entry name" value="Periplasmic binding protein-like II"/>
    <property type="match status" value="1"/>
</dbReference>
<gene>
    <name evidence="2" type="primary">yflP</name>
    <name evidence="2" type="ORF">MUS_0776</name>
</gene>
<dbReference type="PIRSF" id="PIRSF017082">
    <property type="entry name" value="YflP"/>
    <property type="match status" value="1"/>
</dbReference>
<dbReference type="SUPFAM" id="SSF53850">
    <property type="entry name" value="Periplasmic binding protein-like II"/>
    <property type="match status" value="1"/>
</dbReference>
<dbReference type="PANTHER" id="PTHR42928">
    <property type="entry name" value="TRICARBOXYLATE-BINDING PROTEIN"/>
    <property type="match status" value="1"/>
</dbReference>
<dbReference type="KEGG" id="bqy:MUS_0776"/>
<dbReference type="AlphaFoldDB" id="I2C2F5"/>
<dbReference type="Gene3D" id="3.40.190.150">
    <property type="entry name" value="Bordetella uptake gene, domain 1"/>
    <property type="match status" value="1"/>
</dbReference>
<dbReference type="InterPro" id="IPR042100">
    <property type="entry name" value="Bug_dom1"/>
</dbReference>
<organism evidence="2 3">
    <name type="scientific">Bacillus amyloliquefaciens (strain Y2)</name>
    <name type="common">Bacillus amyloliquefaciens subsp. plantarum (strain B9601-Y2)</name>
    <dbReference type="NCBI Taxonomy" id="1155777"/>
    <lineage>
        <taxon>Bacteria</taxon>
        <taxon>Bacillati</taxon>
        <taxon>Bacillota</taxon>
        <taxon>Bacilli</taxon>
        <taxon>Bacillales</taxon>
        <taxon>Bacillaceae</taxon>
        <taxon>Bacillus</taxon>
        <taxon>Bacillus amyloliquefaciens group</taxon>
    </lineage>
</organism>
<dbReference type="EMBL" id="CP003332">
    <property type="protein sequence ID" value="AFJ60829.1"/>
    <property type="molecule type" value="Genomic_DNA"/>
</dbReference>
<name>I2C2F5_BACAY</name>
<dbReference type="CDD" id="cd07012">
    <property type="entry name" value="PBP2_Bug_TTT"/>
    <property type="match status" value="1"/>
</dbReference>
<dbReference type="Proteomes" id="UP000002878">
    <property type="component" value="Chromosome"/>
</dbReference>
<dbReference type="Pfam" id="PF03401">
    <property type="entry name" value="TctC"/>
    <property type="match status" value="1"/>
</dbReference>
<evidence type="ECO:0000313" key="2">
    <source>
        <dbReference type="EMBL" id="AFJ60829.1"/>
    </source>
</evidence>
<reference evidence="2 3" key="1">
    <citation type="journal article" date="2012" name="J. Biotechnol.">
        <title>Genome sequence of the plant growth promoting strain Bacillus amyloliquefaciens subsp. plantarum B9601-Y2 and expression of mersacidin and other secondary metabolites.</title>
        <authorList>
            <person name="He P."/>
            <person name="Hao K."/>
            <person name="Blom J."/>
            <person name="Ruckert C."/>
            <person name="Vater J."/>
            <person name="Mao Z."/>
            <person name="Wu Y."/>
            <person name="Hou M."/>
            <person name="He P."/>
            <person name="He Y."/>
            <person name="Borriss R."/>
        </authorList>
    </citation>
    <scope>NUCLEOTIDE SEQUENCE [LARGE SCALE GENOMIC DNA]</scope>
    <source>
        <strain evidence="2">Y2</strain>
    </source>
</reference>
<accession>I2C2F5</accession>